<dbReference type="PANTHER" id="PTHR38788">
    <property type="entry name" value="CLR5 DOMAIN-CONTAINING PROTEIN"/>
    <property type="match status" value="1"/>
</dbReference>
<dbReference type="PANTHER" id="PTHR38788:SF3">
    <property type="entry name" value="CLR5 DOMAIN-CONTAINING PROTEIN"/>
    <property type="match status" value="1"/>
</dbReference>
<evidence type="ECO:0000313" key="3">
    <source>
        <dbReference type="EMBL" id="ROW08276.1"/>
    </source>
</evidence>
<feature type="region of interest" description="Disordered" evidence="1">
    <location>
        <begin position="286"/>
        <end position="306"/>
    </location>
</feature>
<gene>
    <name evidence="3" type="ORF">VMCG_03152</name>
</gene>
<feature type="compositionally biased region" description="Low complexity" evidence="1">
    <location>
        <begin position="286"/>
        <end position="296"/>
    </location>
</feature>
<dbReference type="InterPro" id="IPR025676">
    <property type="entry name" value="Clr5_dom"/>
</dbReference>
<evidence type="ECO:0000259" key="2">
    <source>
        <dbReference type="Pfam" id="PF14420"/>
    </source>
</evidence>
<feature type="compositionally biased region" description="Polar residues" evidence="1">
    <location>
        <begin position="493"/>
        <end position="506"/>
    </location>
</feature>
<sequence>MTKEWPKYKDTILSLYKDQSKTLHEVRQIMRDDHGFEASVRAYRSRFDKWRVNKYNIARRRSAPATMAASYEPGHSVQSQIKAELHTGDMSPLSSTFRHGPVEQSYCSLAMPEDHNLKALVHRFARQDDGIGTIQEQQIYGGQFTCHSQADPSSYTDLELIIPTLQVPLQPGQLKTLLHCLQATSDIHRRLATTGYPPFPHLVNLFFEHLSSRGHTAGNEGGDDVLRALGDCFSHLIDRGADPNILVGGTPLLFRLLEAPKATGAYGPLWGCVQCLAKRALPVRSQQQQQQQQQQQDYHNGGGGGATKTLSNALHNRIHLTTNTLIPRLAELGRLDDRDARGLSAFQVYARDFAARDGMHHFLRVSAEFVRHGAGTGAAGPGVEGNAIVPLGFVEDVRAACRTGALGSRLQSYQGVGGGGGGGGGGTALWATVWISACQLSLLGGDEGAVGDHLSVLEYCTKGQANADACRLMLPGPSSSSSQSQSVDLASPATGSEGSEEGNYTW</sequence>
<dbReference type="Proteomes" id="UP000283895">
    <property type="component" value="Unassembled WGS sequence"/>
</dbReference>
<evidence type="ECO:0000313" key="4">
    <source>
        <dbReference type="Proteomes" id="UP000283895"/>
    </source>
</evidence>
<name>A0A423WXQ9_9PEZI</name>
<dbReference type="STRING" id="356882.A0A423WXQ9"/>
<reference evidence="3 4" key="1">
    <citation type="submission" date="2015-09" db="EMBL/GenBank/DDBJ databases">
        <title>Host preference determinants of Valsa canker pathogens revealed by comparative genomics.</title>
        <authorList>
            <person name="Yin Z."/>
            <person name="Huang L."/>
        </authorList>
    </citation>
    <scope>NUCLEOTIDE SEQUENCE [LARGE SCALE GENOMIC DNA]</scope>
    <source>
        <strain evidence="3 4">03-1</strain>
    </source>
</reference>
<evidence type="ECO:0000256" key="1">
    <source>
        <dbReference type="SAM" id="MobiDB-lite"/>
    </source>
</evidence>
<dbReference type="EMBL" id="LKEA01000006">
    <property type="protein sequence ID" value="ROW08276.1"/>
    <property type="molecule type" value="Genomic_DNA"/>
</dbReference>
<keyword evidence="4" id="KW-1185">Reference proteome</keyword>
<proteinExistence type="predicted"/>
<organism evidence="3 4">
    <name type="scientific">Cytospora schulzeri</name>
    <dbReference type="NCBI Taxonomy" id="448051"/>
    <lineage>
        <taxon>Eukaryota</taxon>
        <taxon>Fungi</taxon>
        <taxon>Dikarya</taxon>
        <taxon>Ascomycota</taxon>
        <taxon>Pezizomycotina</taxon>
        <taxon>Sordariomycetes</taxon>
        <taxon>Sordariomycetidae</taxon>
        <taxon>Diaporthales</taxon>
        <taxon>Cytosporaceae</taxon>
        <taxon>Cytospora</taxon>
    </lineage>
</organism>
<comment type="caution">
    <text evidence="3">The sequence shown here is derived from an EMBL/GenBank/DDBJ whole genome shotgun (WGS) entry which is preliminary data.</text>
</comment>
<dbReference type="Pfam" id="PF14420">
    <property type="entry name" value="Clr5"/>
    <property type="match status" value="1"/>
</dbReference>
<feature type="domain" description="Clr5" evidence="2">
    <location>
        <begin position="1"/>
        <end position="54"/>
    </location>
</feature>
<dbReference type="AlphaFoldDB" id="A0A423WXQ9"/>
<accession>A0A423WXQ9</accession>
<protein>
    <recommendedName>
        <fullName evidence="2">Clr5 domain-containing protein</fullName>
    </recommendedName>
</protein>
<dbReference type="OrthoDB" id="4115389at2759"/>
<feature type="region of interest" description="Disordered" evidence="1">
    <location>
        <begin position="474"/>
        <end position="506"/>
    </location>
</feature>